<evidence type="ECO:0000313" key="3">
    <source>
        <dbReference type="Proteomes" id="UP000809789"/>
    </source>
</evidence>
<feature type="region of interest" description="Disordered" evidence="1">
    <location>
        <begin position="174"/>
        <end position="208"/>
    </location>
</feature>
<feature type="compositionally biased region" description="Polar residues" evidence="1">
    <location>
        <begin position="182"/>
        <end position="200"/>
    </location>
</feature>
<dbReference type="Proteomes" id="UP000809789">
    <property type="component" value="Unassembled WGS sequence"/>
</dbReference>
<dbReference type="AlphaFoldDB" id="A0A8K0L2U0"/>
<evidence type="ECO:0000313" key="2">
    <source>
        <dbReference type="EMBL" id="KAG8627905.1"/>
    </source>
</evidence>
<comment type="caution">
    <text evidence="2">The sequence shown here is derived from an EMBL/GenBank/DDBJ whole genome shotgun (WGS) entry which is preliminary data.</text>
</comment>
<dbReference type="EMBL" id="JAESVG020000004">
    <property type="protein sequence ID" value="KAG8627905.1"/>
    <property type="molecule type" value="Genomic_DNA"/>
</dbReference>
<sequence length="656" mass="72941">MRLNDHTCTACRQETSLHEKSHKKIYDTFHAARHKLLNPTPFDLGDTRKPLRAIATLPKPTNEKVPNPIRDRLEKKARLDMKTLTSILHPPHQRRRDKLKAPTDDVERIVDEMMRRLRVGRPDKDSSTLHESEHHLRVVVQEDLFQEAQRLVEADLRFDRYRKSDWYVKDAPKKGHQVAANKGTNSTPVLKNRDINTNSEDPTRGKSVAASPVPVFKFTTPRATPGEAASVIAQKHVGSTFLCNSSVPAGRTASKTYATAAGNSYQTPSPEPAVNYEVQAAEGLDEATTSHVQAIGGLAGPTTSTVLPSEEVLDTSSSDVAEGQSLGAAGDGGTVDGNAAQQPLTKAEKNKAKKARATANKKAAKLNAGNDDTCLNDTFKAAELEELQKAEADKAFSDKLRTFTYSQAVNHFKQYEPGSDQIFTCLGHLTLDMFLGNANWKDHFEKSQLSDGKQAQKFNLAVRALRGHHAWINIPKARLIPSELMKKSPLDLDYSSCNIAAYSTWMAGWTLTARLWSETTPAGSEAEMPDFQKALLPVRHHMIWLKKLPSHVDGAKYVHLVAMVRIQQEIDRFVQGKNKAEKLACERIMWDYVAEHFAPDRYEGIRNAGEKMMNDFADMIGSYRIGQALQKQMGQGITWVGMAECRVEFGRVGIPT</sequence>
<organism evidence="2 3">
    <name type="scientific">Elsinoe batatas</name>
    <dbReference type="NCBI Taxonomy" id="2601811"/>
    <lineage>
        <taxon>Eukaryota</taxon>
        <taxon>Fungi</taxon>
        <taxon>Dikarya</taxon>
        <taxon>Ascomycota</taxon>
        <taxon>Pezizomycotina</taxon>
        <taxon>Dothideomycetes</taxon>
        <taxon>Dothideomycetidae</taxon>
        <taxon>Myriangiales</taxon>
        <taxon>Elsinoaceae</taxon>
        <taxon>Elsinoe</taxon>
    </lineage>
</organism>
<proteinExistence type="predicted"/>
<reference evidence="2" key="1">
    <citation type="submission" date="2021-07" db="EMBL/GenBank/DDBJ databases">
        <title>Elsinoe batatas strain:CRI-CJ2 Genome sequencing and assembly.</title>
        <authorList>
            <person name="Huang L."/>
        </authorList>
    </citation>
    <scope>NUCLEOTIDE SEQUENCE</scope>
    <source>
        <strain evidence="2">CRI-CJ2</strain>
    </source>
</reference>
<name>A0A8K0L2U0_9PEZI</name>
<feature type="region of interest" description="Disordered" evidence="1">
    <location>
        <begin position="315"/>
        <end position="339"/>
    </location>
</feature>
<accession>A0A8K0L2U0</accession>
<evidence type="ECO:0000256" key="1">
    <source>
        <dbReference type="SAM" id="MobiDB-lite"/>
    </source>
</evidence>
<dbReference type="OrthoDB" id="3904846at2759"/>
<protein>
    <submittedName>
        <fullName evidence="2">Uncharacterized protein</fullName>
    </submittedName>
</protein>
<keyword evidence="3" id="KW-1185">Reference proteome</keyword>
<gene>
    <name evidence="2" type="ORF">KVT40_003778</name>
</gene>